<dbReference type="InterPro" id="IPR015943">
    <property type="entry name" value="WD40/YVTN_repeat-like_dom_sf"/>
</dbReference>
<feature type="compositionally biased region" description="Low complexity" evidence="2">
    <location>
        <begin position="1484"/>
        <end position="1507"/>
    </location>
</feature>
<feature type="region of interest" description="Disordered" evidence="2">
    <location>
        <begin position="272"/>
        <end position="443"/>
    </location>
</feature>
<dbReference type="InterPro" id="IPR036322">
    <property type="entry name" value="WD40_repeat_dom_sf"/>
</dbReference>
<dbReference type="Gene3D" id="2.130.10.10">
    <property type="entry name" value="YVTN repeat-like/Quinoprotein amine dehydrogenase"/>
    <property type="match status" value="1"/>
</dbReference>
<feature type="region of interest" description="Disordered" evidence="2">
    <location>
        <begin position="1022"/>
        <end position="1083"/>
    </location>
</feature>
<dbReference type="SUPFAM" id="SSF50978">
    <property type="entry name" value="WD40 repeat-like"/>
    <property type="match status" value="1"/>
</dbReference>
<organism evidence="3 4">
    <name type="scientific">Porphyra umbilicalis</name>
    <name type="common">Purple laver</name>
    <name type="synonym">Red alga</name>
    <dbReference type="NCBI Taxonomy" id="2786"/>
    <lineage>
        <taxon>Eukaryota</taxon>
        <taxon>Rhodophyta</taxon>
        <taxon>Bangiophyceae</taxon>
        <taxon>Bangiales</taxon>
        <taxon>Bangiaceae</taxon>
        <taxon>Porphyra</taxon>
    </lineage>
</organism>
<reference evidence="3 4" key="1">
    <citation type="submission" date="2017-03" db="EMBL/GenBank/DDBJ databases">
        <title>WGS assembly of Porphyra umbilicalis.</title>
        <authorList>
            <person name="Brawley S.H."/>
            <person name="Blouin N.A."/>
            <person name="Ficko-Blean E."/>
            <person name="Wheeler G.L."/>
            <person name="Lohr M."/>
            <person name="Goodson H.V."/>
            <person name="Jenkins J.W."/>
            <person name="Blaby-Haas C.E."/>
            <person name="Helliwell K.E."/>
            <person name="Chan C."/>
            <person name="Marriage T."/>
            <person name="Bhattacharya D."/>
            <person name="Klein A.S."/>
            <person name="Badis Y."/>
            <person name="Brodie J."/>
            <person name="Cao Y."/>
            <person name="Collen J."/>
            <person name="Dittami S.M."/>
            <person name="Gachon C.M."/>
            <person name="Green B.R."/>
            <person name="Karpowicz S."/>
            <person name="Kim J.W."/>
            <person name="Kudahl U."/>
            <person name="Lin S."/>
            <person name="Michel G."/>
            <person name="Mittag M."/>
            <person name="Olson B.J."/>
            <person name="Pangilinan J."/>
            <person name="Peng Y."/>
            <person name="Qiu H."/>
            <person name="Shu S."/>
            <person name="Singer J.T."/>
            <person name="Smith A.G."/>
            <person name="Sprecher B.N."/>
            <person name="Wagner V."/>
            <person name="Wang W."/>
            <person name="Wang Z.-Y."/>
            <person name="Yan J."/>
            <person name="Yarish C."/>
            <person name="Zoeuner-Riek S."/>
            <person name="Zhuang Y."/>
            <person name="Zou Y."/>
            <person name="Lindquist E.A."/>
            <person name="Grimwood J."/>
            <person name="Barry K."/>
            <person name="Rokhsar D.S."/>
            <person name="Schmutz J."/>
            <person name="Stiller J.W."/>
            <person name="Grossman A.R."/>
            <person name="Prochnik S.E."/>
        </authorList>
    </citation>
    <scope>NUCLEOTIDE SEQUENCE [LARGE SCALE GENOMIC DNA]</scope>
    <source>
        <strain evidence="3">4086291</strain>
    </source>
</reference>
<feature type="compositionally biased region" description="Low complexity" evidence="2">
    <location>
        <begin position="1584"/>
        <end position="1593"/>
    </location>
</feature>
<feature type="coiled-coil region" evidence="1">
    <location>
        <begin position="1098"/>
        <end position="1132"/>
    </location>
</feature>
<proteinExistence type="predicted"/>
<feature type="compositionally biased region" description="Pro residues" evidence="2">
    <location>
        <begin position="1226"/>
        <end position="1235"/>
    </location>
</feature>
<feature type="compositionally biased region" description="Gly residues" evidence="2">
    <location>
        <begin position="1353"/>
        <end position="1365"/>
    </location>
</feature>
<keyword evidence="4" id="KW-1185">Reference proteome</keyword>
<feature type="region of interest" description="Disordered" evidence="2">
    <location>
        <begin position="519"/>
        <end position="540"/>
    </location>
</feature>
<feature type="compositionally biased region" description="Low complexity" evidence="2">
    <location>
        <begin position="1461"/>
        <end position="1474"/>
    </location>
</feature>
<feature type="compositionally biased region" description="Polar residues" evidence="2">
    <location>
        <begin position="1370"/>
        <end position="1381"/>
    </location>
</feature>
<feature type="compositionally biased region" description="Low complexity" evidence="2">
    <location>
        <begin position="1532"/>
        <end position="1542"/>
    </location>
</feature>
<dbReference type="OrthoDB" id="5375at2759"/>
<feature type="compositionally biased region" description="Gly residues" evidence="2">
    <location>
        <begin position="1319"/>
        <end position="1329"/>
    </location>
</feature>
<feature type="compositionally biased region" description="Gly residues" evidence="2">
    <location>
        <begin position="379"/>
        <end position="392"/>
    </location>
</feature>
<evidence type="ECO:0000256" key="2">
    <source>
        <dbReference type="SAM" id="MobiDB-lite"/>
    </source>
</evidence>
<evidence type="ECO:0000256" key="1">
    <source>
        <dbReference type="SAM" id="Coils"/>
    </source>
</evidence>
<feature type="compositionally biased region" description="Low complexity" evidence="2">
    <location>
        <begin position="1406"/>
        <end position="1438"/>
    </location>
</feature>
<sequence length="1830" mass="186405">MQHLYSASVVRPLSAAGTVANRLGYSLLSWSESDDLVAVISGDGSVHIFHADAPAETTMLLANKRAPARHVAWRPRRDKPPLLLVADASSRLTIWIAKDRRTNVWVAVQNMALHSAVLSVGWSKGGCSIVSVLASGALHVLRVDEELDAVQAPSGGPPRRRRPLGWTPISDKDPSLSRVFGGNLRCGSVAAGGVSDGSVAVVTVSTADPRRICVWHVFLGRSGNVDVRPLGAVRLAEEDGRCIACLTAPSAGTLFAWSDRGTVSRWYYSRSPAAGRGRGGREGGGGAATGPSNGGSGRVGALVEKRVGSADGNLGPGGHGRGGGTDGGAAGRAGVGSGGGGDSGRPGSGDSAAGRQGGAVTAVADHGKGISDGNPTANGGSGGGVGENGNGSGRPRSGTPNGRDADGPVGRRAKTEVKLTGPDGVANGHIAPGPPSAAGADGQSGSCWLRYMSSEETPPRSHARLYKATAASVTWNGQFVVTVDTARGIRVLDGTSMETVGQSVTAGSMAAEALGKAGGSAGARSPGGTADIASGGGKSSPLTVSVVHPSVEDGDGGDVDEDHAYWGVLLSPSGTVVLALRGDGVVTAWALTAALRDGDLARSYAAANGSAAGGSAEGVFARIRGGWDVLAAVAAGGKARATATAKTLGTSDAAEGLRLGLLGAVDGDTAAVTAARRLLASALIAIQTSAPPGILAILNSGQTGSGAHGGAQLRNSANVAALIAEEVGKGRTPLLALAAAPLADWVLTLCAVWLRRANQMVLRSSPEATNLVGPDWVALDHDDGEIAEATSVVKDSRVTKQLRSAAVACAALTALDSAYGDRGDVRWVRLEAAEAGDMVAALWDVSCAAEQAAERAGRVRALAAALLRHPVAAKALRNHPRLRIEVAERALGLRGSATGAGFLLTRTRAGRLGVEAAALTAADDTAEWCPYDVVTGRPLPPWAPLRRCVTSGLLAAEMTAGGVSGGPAPWAARWEEESPLGGLWARVPSLDLDRYDLLPAVPVVEGAGSGLAVGPRSSVASATPAAARGGGGPPFAGPKLEQKMVGGPPRGPPTPASGPHSQGPPGRSPGQLSQQPSVGGAAYTAAAHNPTPAAQAVMAQSQQLRAHFAQERERLQREFAQQLRDLGQQQQQQLLLLRQKQQRQQQMGQWSAPLQEQEALEQRQRFRVQAMGLKQQQQQQLNHMQNDFHQKQQQLLSRARQVQAQAQAQRASTAAATGGVAGGGHPPTPPVPPPQGGVGSQPSTPMDALSAQQRHQVLLRQQAAAAAAAGLAGPGQHRGGSIDASPGGMLHPPSTQMPSPGGSGLVGVGPEFALNTPTGRGGGAVGGGPMDRAGVLGAGAAPGVPGSRPTGPGVSGVPGGLGTSGPMGTASSTTEPTSTISRGGRGRRGRGGTATGGRKKRSDPMTPTTSAAAAPSQPGTPSAADAAMSADTSAMNSTGVGSAAGVDQVPAKTRKRRRAPAKGGAPPASPATSGVHGSGLPTGSSAPSASAAAAAAAAAATAAAMASGGPQRPANLPRASSVQELGVGVASSAPASSLVQQPGSRMSSGDMAGIRRPSSHPNLGMVQGLADSTPGQLGAQFGRQQQYRTQQEQQQHHQHQQQQQQQQQMQQQQQQQMQQRQQELIQQQQQQQSAQAAGPMTMPPQGTSVSMSQGPQSVQSEMVVGDSAAELPQAGHNGGPLRTPGPLKKVWAGELHVRGQKNDMVVPLVAFAHIIDTRKPLLDGSNWPSRLQCDSTKLKTYCAVWPCLNDKASHWYVRFAPVDSSGNDVPEPKLVDLVKVMVLRRLAFEIHCDVEPRRSGTLYLWGMDLPGCGHSLLGVFRPGQALPPAQ</sequence>
<feature type="region of interest" description="Disordered" evidence="2">
    <location>
        <begin position="1269"/>
        <end position="1518"/>
    </location>
</feature>
<feature type="compositionally biased region" description="Gly residues" evidence="2">
    <location>
        <begin position="314"/>
        <end position="347"/>
    </location>
</feature>
<feature type="region of interest" description="Disordered" evidence="2">
    <location>
        <begin position="1624"/>
        <end position="1662"/>
    </location>
</feature>
<feature type="compositionally biased region" description="Gly residues" evidence="2">
    <location>
        <begin position="282"/>
        <end position="298"/>
    </location>
</feature>
<feature type="compositionally biased region" description="Low complexity" evidence="2">
    <location>
        <begin position="1205"/>
        <end position="1218"/>
    </location>
</feature>
<feature type="compositionally biased region" description="Low complexity" evidence="2">
    <location>
        <begin position="1240"/>
        <end position="1254"/>
    </location>
</feature>
<accession>A0A1X6NVU2</accession>
<dbReference type="Proteomes" id="UP000218209">
    <property type="component" value="Unassembled WGS sequence"/>
</dbReference>
<feature type="compositionally biased region" description="Polar residues" evidence="2">
    <location>
        <begin position="1644"/>
        <end position="1660"/>
    </location>
</feature>
<feature type="region of interest" description="Disordered" evidence="2">
    <location>
        <begin position="1205"/>
        <end position="1254"/>
    </location>
</feature>
<dbReference type="EMBL" id="KV919057">
    <property type="protein sequence ID" value="OSX72493.1"/>
    <property type="molecule type" value="Genomic_DNA"/>
</dbReference>
<feature type="compositionally biased region" description="Low complexity" evidence="2">
    <location>
        <begin position="1330"/>
        <end position="1352"/>
    </location>
</feature>
<feature type="region of interest" description="Disordered" evidence="2">
    <location>
        <begin position="1532"/>
        <end position="1606"/>
    </location>
</feature>
<name>A0A1X6NVU2_PORUM</name>
<protein>
    <submittedName>
        <fullName evidence="3">Uncharacterized protein</fullName>
    </submittedName>
</protein>
<keyword evidence="1" id="KW-0175">Coiled coil</keyword>
<gene>
    <name evidence="3" type="ORF">BU14_0429s0003</name>
</gene>
<evidence type="ECO:0000313" key="4">
    <source>
        <dbReference type="Proteomes" id="UP000218209"/>
    </source>
</evidence>
<evidence type="ECO:0000313" key="3">
    <source>
        <dbReference type="EMBL" id="OSX72493.1"/>
    </source>
</evidence>